<protein>
    <recommendedName>
        <fullName evidence="1">AB hydrolase-1 domain-containing protein</fullName>
    </recommendedName>
</protein>
<feature type="domain" description="AB hydrolase-1" evidence="1">
    <location>
        <begin position="6"/>
        <end position="169"/>
    </location>
</feature>
<dbReference type="InterPro" id="IPR029058">
    <property type="entry name" value="AB_hydrolase_fold"/>
</dbReference>
<proteinExistence type="predicted"/>
<dbReference type="Gene3D" id="3.40.50.1820">
    <property type="entry name" value="alpha/beta hydrolase"/>
    <property type="match status" value="1"/>
</dbReference>
<gene>
    <name evidence="2" type="ORF">QBC36DRAFT_351319</name>
</gene>
<dbReference type="EMBL" id="MU866092">
    <property type="protein sequence ID" value="KAK4180991.1"/>
    <property type="molecule type" value="Genomic_DNA"/>
</dbReference>
<evidence type="ECO:0000313" key="2">
    <source>
        <dbReference type="EMBL" id="KAK4180991.1"/>
    </source>
</evidence>
<evidence type="ECO:0000313" key="3">
    <source>
        <dbReference type="Proteomes" id="UP001302321"/>
    </source>
</evidence>
<accession>A0AAN6WGV2</accession>
<comment type="caution">
    <text evidence="2">The sequence shown here is derived from an EMBL/GenBank/DDBJ whole genome shotgun (WGS) entry which is preliminary data.</text>
</comment>
<evidence type="ECO:0000259" key="1">
    <source>
        <dbReference type="Pfam" id="PF12697"/>
    </source>
</evidence>
<organism evidence="2 3">
    <name type="scientific">Triangularia setosa</name>
    <dbReference type="NCBI Taxonomy" id="2587417"/>
    <lineage>
        <taxon>Eukaryota</taxon>
        <taxon>Fungi</taxon>
        <taxon>Dikarya</taxon>
        <taxon>Ascomycota</taxon>
        <taxon>Pezizomycotina</taxon>
        <taxon>Sordariomycetes</taxon>
        <taxon>Sordariomycetidae</taxon>
        <taxon>Sordariales</taxon>
        <taxon>Podosporaceae</taxon>
        <taxon>Triangularia</taxon>
    </lineage>
</organism>
<dbReference type="AlphaFoldDB" id="A0AAN6WGV2"/>
<sequence>MGMRSLTHFLGTLQHPAILVGHGSGATISWLAADWAPHLVAAIVAIEPTGPPFTDGWVNDSGKKIFMPHLPDPLSPPLPSARPYRLTDIPMSFVPPSLIPRDTNQLPRDSACVDDVAVNEWFQPIPFVLSVDPVTEAPCYLQDEANGPVRTLPNLQGIPKVVVTAGSSHRIRFDYATVAFLRQAGVPVSLLNLVEDF</sequence>
<dbReference type="SUPFAM" id="SSF53474">
    <property type="entry name" value="alpha/beta-Hydrolases"/>
    <property type="match status" value="1"/>
</dbReference>
<dbReference type="InterPro" id="IPR000073">
    <property type="entry name" value="AB_hydrolase_1"/>
</dbReference>
<name>A0AAN6WGV2_9PEZI</name>
<keyword evidence="3" id="KW-1185">Reference proteome</keyword>
<reference evidence="2" key="2">
    <citation type="submission" date="2023-05" db="EMBL/GenBank/DDBJ databases">
        <authorList>
            <consortium name="Lawrence Berkeley National Laboratory"/>
            <person name="Steindorff A."/>
            <person name="Hensen N."/>
            <person name="Bonometti L."/>
            <person name="Westerberg I."/>
            <person name="Brannstrom I.O."/>
            <person name="Guillou S."/>
            <person name="Cros-Aarteil S."/>
            <person name="Calhoun S."/>
            <person name="Haridas S."/>
            <person name="Kuo A."/>
            <person name="Mondo S."/>
            <person name="Pangilinan J."/>
            <person name="Riley R."/>
            <person name="Labutti K."/>
            <person name="Andreopoulos B."/>
            <person name="Lipzen A."/>
            <person name="Chen C."/>
            <person name="Yanf M."/>
            <person name="Daum C."/>
            <person name="Ng V."/>
            <person name="Clum A."/>
            <person name="Ohm R."/>
            <person name="Martin F."/>
            <person name="Silar P."/>
            <person name="Natvig D."/>
            <person name="Lalanne C."/>
            <person name="Gautier V."/>
            <person name="Ament-Velasquez S.L."/>
            <person name="Kruys A."/>
            <person name="Hutchinson M.I."/>
            <person name="Powell A.J."/>
            <person name="Barry K."/>
            <person name="Miller A.N."/>
            <person name="Grigoriev I.V."/>
            <person name="Debuchy R."/>
            <person name="Gladieux P."/>
            <person name="Thoren M.H."/>
            <person name="Johannesson H."/>
        </authorList>
    </citation>
    <scope>NUCLEOTIDE SEQUENCE</scope>
    <source>
        <strain evidence="2">CBS 892.96</strain>
    </source>
</reference>
<dbReference type="Pfam" id="PF12697">
    <property type="entry name" value="Abhydrolase_6"/>
    <property type="match status" value="1"/>
</dbReference>
<dbReference type="Proteomes" id="UP001302321">
    <property type="component" value="Unassembled WGS sequence"/>
</dbReference>
<reference evidence="2" key="1">
    <citation type="journal article" date="2023" name="Mol. Phylogenet. Evol.">
        <title>Genome-scale phylogeny and comparative genomics of the fungal order Sordariales.</title>
        <authorList>
            <person name="Hensen N."/>
            <person name="Bonometti L."/>
            <person name="Westerberg I."/>
            <person name="Brannstrom I.O."/>
            <person name="Guillou S."/>
            <person name="Cros-Aarteil S."/>
            <person name="Calhoun S."/>
            <person name="Haridas S."/>
            <person name="Kuo A."/>
            <person name="Mondo S."/>
            <person name="Pangilinan J."/>
            <person name="Riley R."/>
            <person name="LaButti K."/>
            <person name="Andreopoulos B."/>
            <person name="Lipzen A."/>
            <person name="Chen C."/>
            <person name="Yan M."/>
            <person name="Daum C."/>
            <person name="Ng V."/>
            <person name="Clum A."/>
            <person name="Steindorff A."/>
            <person name="Ohm R.A."/>
            <person name="Martin F."/>
            <person name="Silar P."/>
            <person name="Natvig D.O."/>
            <person name="Lalanne C."/>
            <person name="Gautier V."/>
            <person name="Ament-Velasquez S.L."/>
            <person name="Kruys A."/>
            <person name="Hutchinson M.I."/>
            <person name="Powell A.J."/>
            <person name="Barry K."/>
            <person name="Miller A.N."/>
            <person name="Grigoriev I.V."/>
            <person name="Debuchy R."/>
            <person name="Gladieux P."/>
            <person name="Hiltunen Thoren M."/>
            <person name="Johannesson H."/>
        </authorList>
    </citation>
    <scope>NUCLEOTIDE SEQUENCE</scope>
    <source>
        <strain evidence="2">CBS 892.96</strain>
    </source>
</reference>